<feature type="domain" description="Heterokaryon incompatibility" evidence="1">
    <location>
        <begin position="81"/>
        <end position="235"/>
    </location>
</feature>
<dbReference type="PANTHER" id="PTHR24148:SF64">
    <property type="entry name" value="HETEROKARYON INCOMPATIBILITY DOMAIN-CONTAINING PROTEIN"/>
    <property type="match status" value="1"/>
</dbReference>
<proteinExistence type="predicted"/>
<dbReference type="InterPro" id="IPR052895">
    <property type="entry name" value="HetReg/Transcr_Mod"/>
</dbReference>
<dbReference type="EMBL" id="LK023337">
    <property type="protein sequence ID" value="CDS10627.1"/>
    <property type="molecule type" value="Genomic_DNA"/>
</dbReference>
<evidence type="ECO:0000313" key="2">
    <source>
        <dbReference type="EMBL" id="CDS10627.1"/>
    </source>
</evidence>
<sequence length="423" mass="49450">MTCDTDDPYKINITVENAKSNKRKVFFEKGLGALLADEHFLLLYVPDNGAKMQVIRPVSDSYHRKRIIQRINEAKHIPSFYYALSHLWGLTDDNRYHWNDISEYVIDEQGQPVKPVSMRPEKRDTLLSMLKDHPDSYWWIDVLCARTDTPLDIMGDIYSCCLECIAMIDCDPGLIPELNTMKDMRANLDEYRWAFNNRYDHAPSKQFTENNTLLMDVLSTLMQSKWWHRVWTWQEMGLPFGDVRLMAETGSHQPISNTITVDDLRQFDYIVGKLTDIYHKKRLRRLNPKQKDALGNAEAIYDWLKEIQSARNSNESRLGKRMSSLRLFFLIKSLGRSTRCCMDPADYVYGVLGIFQMKIPRMADPNEVWKTFLAKLEEYLKNMYGNAISRPRIIDRARHGDLRKARNMAHVYKGLLTDNPFGN</sequence>
<evidence type="ECO:0000259" key="1">
    <source>
        <dbReference type="Pfam" id="PF06985"/>
    </source>
</evidence>
<dbReference type="Pfam" id="PF06985">
    <property type="entry name" value="HET"/>
    <property type="match status" value="1"/>
</dbReference>
<protein>
    <recommendedName>
        <fullName evidence="1">Heterokaryon incompatibility domain-containing protein</fullName>
    </recommendedName>
</protein>
<dbReference type="AlphaFoldDB" id="A0A077WV92"/>
<reference evidence="2" key="1">
    <citation type="journal article" date="2014" name="Genome Announc.">
        <title>De novo whole-genome sequence and genome annotation of Lichtheimia ramosa.</title>
        <authorList>
            <person name="Linde J."/>
            <person name="Schwartze V."/>
            <person name="Binder U."/>
            <person name="Lass-Florl C."/>
            <person name="Voigt K."/>
            <person name="Horn F."/>
        </authorList>
    </citation>
    <scope>NUCLEOTIDE SEQUENCE</scope>
    <source>
        <strain evidence="2">JMRC FSU:6197</strain>
    </source>
</reference>
<organism evidence="2">
    <name type="scientific">Lichtheimia ramosa</name>
    <dbReference type="NCBI Taxonomy" id="688394"/>
    <lineage>
        <taxon>Eukaryota</taxon>
        <taxon>Fungi</taxon>
        <taxon>Fungi incertae sedis</taxon>
        <taxon>Mucoromycota</taxon>
        <taxon>Mucoromycotina</taxon>
        <taxon>Mucoromycetes</taxon>
        <taxon>Mucorales</taxon>
        <taxon>Lichtheimiaceae</taxon>
        <taxon>Lichtheimia</taxon>
    </lineage>
</organism>
<dbReference type="OrthoDB" id="194358at2759"/>
<gene>
    <name evidence="2" type="ORF">LRAMOSA11113</name>
</gene>
<dbReference type="PANTHER" id="PTHR24148">
    <property type="entry name" value="ANKYRIN REPEAT DOMAIN-CONTAINING PROTEIN 39 HOMOLOG-RELATED"/>
    <property type="match status" value="1"/>
</dbReference>
<name>A0A077WV92_9FUNG</name>
<accession>A0A077WV92</accession>
<dbReference type="InterPro" id="IPR010730">
    <property type="entry name" value="HET"/>
</dbReference>